<dbReference type="GO" id="GO:0031145">
    <property type="term" value="P:anaphase-promoting complex-dependent catabolic process"/>
    <property type="evidence" value="ECO:0007669"/>
    <property type="project" value="TreeGrafter"/>
</dbReference>
<protein>
    <submittedName>
        <fullName evidence="7">Fizzy-related protein-like protein</fullName>
    </submittedName>
</protein>
<dbReference type="PROSITE" id="PS50082">
    <property type="entry name" value="WD_REPEATS_2"/>
    <property type="match status" value="1"/>
</dbReference>
<feature type="repeat" description="WD" evidence="4">
    <location>
        <begin position="121"/>
        <end position="162"/>
    </location>
</feature>
<dbReference type="PANTHER" id="PTHR19918">
    <property type="entry name" value="CELL DIVISION CYCLE 20 CDC20 FIZZY -RELATED"/>
    <property type="match status" value="1"/>
</dbReference>
<keyword evidence="8" id="KW-1185">Reference proteome</keyword>
<evidence type="ECO:0000256" key="5">
    <source>
        <dbReference type="SAM" id="MobiDB-lite"/>
    </source>
</evidence>
<evidence type="ECO:0000313" key="7">
    <source>
        <dbReference type="EMBL" id="KOB70777.1"/>
    </source>
</evidence>
<dbReference type="GO" id="GO:0010997">
    <property type="term" value="F:anaphase-promoting complex binding"/>
    <property type="evidence" value="ECO:0007669"/>
    <property type="project" value="InterPro"/>
</dbReference>
<dbReference type="PROSITE" id="PS50294">
    <property type="entry name" value="WD_REPEATS_REGION"/>
    <property type="match status" value="1"/>
</dbReference>
<dbReference type="GO" id="GO:1905786">
    <property type="term" value="P:positive regulation of anaphase-promoting complex-dependent catabolic process"/>
    <property type="evidence" value="ECO:0007669"/>
    <property type="project" value="TreeGrafter"/>
</dbReference>
<dbReference type="EMBL" id="JTDY01002759">
    <property type="protein sequence ID" value="KOB70777.1"/>
    <property type="molecule type" value="Genomic_DNA"/>
</dbReference>
<dbReference type="AlphaFoldDB" id="A0A0L7L5P8"/>
<evidence type="ECO:0000313" key="8">
    <source>
        <dbReference type="Proteomes" id="UP000037510"/>
    </source>
</evidence>
<feature type="non-terminal residue" evidence="7">
    <location>
        <position position="188"/>
    </location>
</feature>
<dbReference type="Proteomes" id="UP000037510">
    <property type="component" value="Unassembled WGS sequence"/>
</dbReference>
<sequence length="188" mass="20148">INRGTENQPAKKARGDNGDGNASGGRDQHAYSCLLQNELLGAQNEEVRGPSVTCADNKMGATPTASAAKNSLPVLDAPELQDDFYLNLVDWSAQNVLSVGLGSCVYLWSACTSQVTRLCDLSNEGNAVTSVAWSERGNLVAVGTQKGHISVWDVASNKEVRNCSLHRWPVPRCNQIAYSKATDRKSAV</sequence>
<dbReference type="Gene3D" id="2.130.10.10">
    <property type="entry name" value="YVTN repeat-like/Quinoprotein amine dehydrogenase"/>
    <property type="match status" value="1"/>
</dbReference>
<reference evidence="7 8" key="1">
    <citation type="journal article" date="2015" name="Genome Biol. Evol.">
        <title>The genome of winter moth (Operophtera brumata) provides a genomic perspective on sexual dimorphism and phenology.</title>
        <authorList>
            <person name="Derks M.F."/>
            <person name="Smit S."/>
            <person name="Salis L."/>
            <person name="Schijlen E."/>
            <person name="Bossers A."/>
            <person name="Mateman C."/>
            <person name="Pijl A.S."/>
            <person name="de Ridder D."/>
            <person name="Groenen M.A."/>
            <person name="Visser M.E."/>
            <person name="Megens H.J."/>
        </authorList>
    </citation>
    <scope>NUCLEOTIDE SEQUENCE [LARGE SCALE GENOMIC DNA]</scope>
    <source>
        <strain evidence="7">WM2013NL</strain>
        <tissue evidence="7">Head and thorax</tissue>
    </source>
</reference>
<accession>A0A0L7L5P8</accession>
<comment type="caution">
    <text evidence="7">The sequence shown here is derived from an EMBL/GenBank/DDBJ whole genome shotgun (WGS) entry which is preliminary data.</text>
</comment>
<keyword evidence="2" id="KW-0677">Repeat</keyword>
<dbReference type="InterPro" id="IPR036322">
    <property type="entry name" value="WD40_repeat_dom_sf"/>
</dbReference>
<dbReference type="PANTHER" id="PTHR19918:SF1">
    <property type="entry name" value="FIZZY-RELATED PROTEIN HOMOLOG"/>
    <property type="match status" value="1"/>
</dbReference>
<evidence type="ECO:0000259" key="6">
    <source>
        <dbReference type="Pfam" id="PF12894"/>
    </source>
</evidence>
<proteinExistence type="predicted"/>
<dbReference type="InterPro" id="IPR015943">
    <property type="entry name" value="WD40/YVTN_repeat-like_dom_sf"/>
</dbReference>
<dbReference type="Pfam" id="PF12894">
    <property type="entry name" value="ANAPC4_WD40"/>
    <property type="match status" value="1"/>
</dbReference>
<gene>
    <name evidence="7" type="ORF">OBRU01_13685</name>
</gene>
<evidence type="ECO:0000256" key="3">
    <source>
        <dbReference type="ARBA" id="ARBA00023306"/>
    </source>
</evidence>
<name>A0A0L7L5P8_OPEBR</name>
<dbReference type="InterPro" id="IPR024977">
    <property type="entry name" value="Apc4-like_WD40_dom"/>
</dbReference>
<feature type="non-terminal residue" evidence="7">
    <location>
        <position position="1"/>
    </location>
</feature>
<keyword evidence="1 4" id="KW-0853">WD repeat</keyword>
<dbReference type="GO" id="GO:0005680">
    <property type="term" value="C:anaphase-promoting complex"/>
    <property type="evidence" value="ECO:0007669"/>
    <property type="project" value="TreeGrafter"/>
</dbReference>
<dbReference type="GO" id="GO:1990757">
    <property type="term" value="F:ubiquitin ligase activator activity"/>
    <property type="evidence" value="ECO:0007669"/>
    <property type="project" value="TreeGrafter"/>
</dbReference>
<evidence type="ECO:0000256" key="2">
    <source>
        <dbReference type="ARBA" id="ARBA00022737"/>
    </source>
</evidence>
<feature type="region of interest" description="Disordered" evidence="5">
    <location>
        <begin position="1"/>
        <end position="25"/>
    </location>
</feature>
<organism evidence="7 8">
    <name type="scientific">Operophtera brumata</name>
    <name type="common">Winter moth</name>
    <name type="synonym">Phalaena brumata</name>
    <dbReference type="NCBI Taxonomy" id="104452"/>
    <lineage>
        <taxon>Eukaryota</taxon>
        <taxon>Metazoa</taxon>
        <taxon>Ecdysozoa</taxon>
        <taxon>Arthropoda</taxon>
        <taxon>Hexapoda</taxon>
        <taxon>Insecta</taxon>
        <taxon>Pterygota</taxon>
        <taxon>Neoptera</taxon>
        <taxon>Endopterygota</taxon>
        <taxon>Lepidoptera</taxon>
        <taxon>Glossata</taxon>
        <taxon>Ditrysia</taxon>
        <taxon>Geometroidea</taxon>
        <taxon>Geometridae</taxon>
        <taxon>Larentiinae</taxon>
        <taxon>Operophtera</taxon>
    </lineage>
</organism>
<dbReference type="InterPro" id="IPR033010">
    <property type="entry name" value="Cdc20/Fizzy"/>
</dbReference>
<evidence type="ECO:0000256" key="4">
    <source>
        <dbReference type="PROSITE-ProRule" id="PRU00221"/>
    </source>
</evidence>
<dbReference type="SMART" id="SM00320">
    <property type="entry name" value="WD40"/>
    <property type="match status" value="1"/>
</dbReference>
<evidence type="ECO:0000256" key="1">
    <source>
        <dbReference type="ARBA" id="ARBA00022574"/>
    </source>
</evidence>
<dbReference type="SUPFAM" id="SSF50978">
    <property type="entry name" value="WD40 repeat-like"/>
    <property type="match status" value="1"/>
</dbReference>
<keyword evidence="3" id="KW-0131">Cell cycle</keyword>
<feature type="domain" description="Anaphase-promoting complex subunit 4-like WD40" evidence="6">
    <location>
        <begin position="121"/>
        <end position="167"/>
    </location>
</feature>
<dbReference type="InterPro" id="IPR001680">
    <property type="entry name" value="WD40_rpt"/>
</dbReference>
<dbReference type="STRING" id="104452.A0A0L7L5P8"/>